<accession>A0A7E4VRK5</accession>
<protein>
    <submittedName>
        <fullName evidence="2">Uncharacterized protein</fullName>
    </submittedName>
</protein>
<evidence type="ECO:0000313" key="1">
    <source>
        <dbReference type="Proteomes" id="UP000492821"/>
    </source>
</evidence>
<dbReference type="AlphaFoldDB" id="A0A7E4VRK5"/>
<dbReference type="Proteomes" id="UP000492821">
    <property type="component" value="Unassembled WGS sequence"/>
</dbReference>
<reference evidence="1" key="1">
    <citation type="journal article" date="2013" name="Genetics">
        <title>The draft genome and transcriptome of Panagrellus redivivus are shaped by the harsh demands of a free-living lifestyle.</title>
        <authorList>
            <person name="Srinivasan J."/>
            <person name="Dillman A.R."/>
            <person name="Macchietto M.G."/>
            <person name="Heikkinen L."/>
            <person name="Lakso M."/>
            <person name="Fracchia K.M."/>
            <person name="Antoshechkin I."/>
            <person name="Mortazavi A."/>
            <person name="Wong G."/>
            <person name="Sternberg P.W."/>
        </authorList>
    </citation>
    <scope>NUCLEOTIDE SEQUENCE [LARGE SCALE GENOMIC DNA]</scope>
    <source>
        <strain evidence="1">MT8872</strain>
    </source>
</reference>
<proteinExistence type="predicted"/>
<reference evidence="2" key="2">
    <citation type="submission" date="2020-10" db="UniProtKB">
        <authorList>
            <consortium name="WormBaseParasite"/>
        </authorList>
    </citation>
    <scope>IDENTIFICATION</scope>
</reference>
<keyword evidence="1" id="KW-1185">Reference proteome</keyword>
<evidence type="ECO:0000313" key="2">
    <source>
        <dbReference type="WBParaSite" id="Pan_g24027.t1"/>
    </source>
</evidence>
<name>A0A7E4VRK5_PANRE</name>
<sequence>MHPQKKLPFHRQRVASGVTEKGSATDRLPSDDAGRRILLSVDTVTGRLQMHDDDDRCALETAPCVKSFSSLLQNFESEKITAHRLSVMIVSPALKAVQHTYRRQCKKFPRFTSLQVEKNHLKRFLWPSTV</sequence>
<dbReference type="WBParaSite" id="Pan_g24027.t1">
    <property type="protein sequence ID" value="Pan_g24027.t1"/>
    <property type="gene ID" value="Pan_g24027"/>
</dbReference>
<organism evidence="1 2">
    <name type="scientific">Panagrellus redivivus</name>
    <name type="common">Microworm</name>
    <dbReference type="NCBI Taxonomy" id="6233"/>
    <lineage>
        <taxon>Eukaryota</taxon>
        <taxon>Metazoa</taxon>
        <taxon>Ecdysozoa</taxon>
        <taxon>Nematoda</taxon>
        <taxon>Chromadorea</taxon>
        <taxon>Rhabditida</taxon>
        <taxon>Tylenchina</taxon>
        <taxon>Panagrolaimomorpha</taxon>
        <taxon>Panagrolaimoidea</taxon>
        <taxon>Panagrolaimidae</taxon>
        <taxon>Panagrellus</taxon>
    </lineage>
</organism>